<dbReference type="SUPFAM" id="SSF109604">
    <property type="entry name" value="HD-domain/PDEase-like"/>
    <property type="match status" value="1"/>
</dbReference>
<dbReference type="Pfam" id="PF19276">
    <property type="entry name" value="HD_assoc_2"/>
    <property type="match status" value="1"/>
</dbReference>
<dbReference type="PROSITE" id="PS51831">
    <property type="entry name" value="HD"/>
    <property type="match status" value="1"/>
</dbReference>
<dbReference type="CDD" id="cd00077">
    <property type="entry name" value="HDc"/>
    <property type="match status" value="1"/>
</dbReference>
<evidence type="ECO:0000313" key="2">
    <source>
        <dbReference type="EMBL" id="QBK87779.1"/>
    </source>
</evidence>
<dbReference type="SMART" id="SM00471">
    <property type="entry name" value="HDc"/>
    <property type="match status" value="1"/>
</dbReference>
<dbReference type="PANTHER" id="PTHR11373:SF4">
    <property type="entry name" value="DEOXYNUCLEOSIDE TRIPHOSPHATE TRIPHOSPHOHYDROLASE SAMHD1"/>
    <property type="match status" value="1"/>
</dbReference>
<protein>
    <submittedName>
        <fullName evidence="2">HD domain protein</fullName>
    </submittedName>
</protein>
<dbReference type="GO" id="GO:0006203">
    <property type="term" value="P:dGTP catabolic process"/>
    <property type="evidence" value="ECO:0007669"/>
    <property type="project" value="TreeGrafter"/>
</dbReference>
<dbReference type="PANTHER" id="PTHR11373">
    <property type="entry name" value="DEOXYNUCLEOSIDE TRIPHOSPHATE TRIPHOSPHOHYDROLASE"/>
    <property type="match status" value="1"/>
</dbReference>
<dbReference type="InterPro" id="IPR003607">
    <property type="entry name" value="HD/PDEase_dom"/>
</dbReference>
<dbReference type="InterPro" id="IPR045509">
    <property type="entry name" value="HD_assoc_2"/>
</dbReference>
<name>A0A481YXD7_9VIRU</name>
<feature type="domain" description="HD" evidence="1">
    <location>
        <begin position="51"/>
        <end position="179"/>
    </location>
</feature>
<dbReference type="InterPro" id="IPR006674">
    <property type="entry name" value="HD_domain"/>
</dbReference>
<organism evidence="2">
    <name type="scientific">Marseillevirus LCMAC202</name>
    <dbReference type="NCBI Taxonomy" id="2506606"/>
    <lineage>
        <taxon>Viruses</taxon>
        <taxon>Varidnaviria</taxon>
        <taxon>Bamfordvirae</taxon>
        <taxon>Nucleocytoviricota</taxon>
        <taxon>Megaviricetes</taxon>
        <taxon>Pimascovirales</taxon>
        <taxon>Pimascovirales incertae sedis</taxon>
        <taxon>Marseilleviridae</taxon>
    </lineage>
</organism>
<gene>
    <name evidence="2" type="ORF">LCMAC202_01150</name>
</gene>
<dbReference type="Pfam" id="PF01966">
    <property type="entry name" value="HD"/>
    <property type="match status" value="1"/>
</dbReference>
<dbReference type="EMBL" id="MK500369">
    <property type="protein sequence ID" value="QBK87779.1"/>
    <property type="molecule type" value="Genomic_DNA"/>
</dbReference>
<evidence type="ECO:0000259" key="1">
    <source>
        <dbReference type="PROSITE" id="PS51831"/>
    </source>
</evidence>
<proteinExistence type="predicted"/>
<dbReference type="GO" id="GO:0008832">
    <property type="term" value="F:dGTPase activity"/>
    <property type="evidence" value="ECO:0007669"/>
    <property type="project" value="TreeGrafter"/>
</dbReference>
<sequence length="327" mass="37807">METIVKDCIYRYITIPQLCQQFVDTPEFQRLRRIKQLGIAHYVYPSAVHTRFEHSLGVMHLAGQAVDNIVRNAEITVSTRQKELIMLAGLLHDVGHMAYSHMFDKVAGEVQGLANEHEHRAIAFLEAMNKRKGNILTTEEEMCVGCMIIGTIPDNEPKWMYQIINNKLCDVDVDKMDYLQRDAYHTGIPGFQPDYIIRQMTTDDNGNLAFKHKAYTDVESIFVTRKRMFANVYYHKTTTKVDAIYRGTIKDAINRLNPQRIIFHFEDDFQAETYLRKEYPQIFELLDLRNLNAALAKGNFTINKQRQASYVSGCNNLDTVIGRIIFV</sequence>
<dbReference type="Gene3D" id="1.10.3210.10">
    <property type="entry name" value="Hypothetical protein af1432"/>
    <property type="match status" value="1"/>
</dbReference>
<dbReference type="InterPro" id="IPR050135">
    <property type="entry name" value="dGTPase-like"/>
</dbReference>
<accession>A0A481YXD7</accession>
<reference evidence="2" key="1">
    <citation type="journal article" date="2019" name="MBio">
        <title>Virus Genomes from Deep Sea Sediments Expand the Ocean Megavirome and Support Independent Origins of Viral Gigantism.</title>
        <authorList>
            <person name="Backstrom D."/>
            <person name="Yutin N."/>
            <person name="Jorgensen S.L."/>
            <person name="Dharamshi J."/>
            <person name="Homa F."/>
            <person name="Zaremba-Niedwiedzka K."/>
            <person name="Spang A."/>
            <person name="Wolf Y.I."/>
            <person name="Koonin E.V."/>
            <person name="Ettema T.J."/>
        </authorList>
    </citation>
    <scope>NUCLEOTIDE SEQUENCE</scope>
</reference>